<keyword evidence="4" id="KW-0808">Transferase</keyword>
<evidence type="ECO:0000256" key="1">
    <source>
        <dbReference type="ARBA" id="ARBA00004123"/>
    </source>
</evidence>
<dbReference type="InterPro" id="IPR011009">
    <property type="entry name" value="Kinase-like_dom_sf"/>
</dbReference>
<dbReference type="Proteomes" id="UP000295192">
    <property type="component" value="Unassembled WGS sequence"/>
</dbReference>
<dbReference type="SMART" id="SM01343">
    <property type="entry name" value="FATC"/>
    <property type="match status" value="1"/>
</dbReference>
<proteinExistence type="predicted"/>
<dbReference type="GO" id="GO:0006281">
    <property type="term" value="P:DNA repair"/>
    <property type="evidence" value="ECO:0007669"/>
    <property type="project" value="InterPro"/>
</dbReference>
<dbReference type="GO" id="GO:0005524">
    <property type="term" value="F:ATP binding"/>
    <property type="evidence" value="ECO:0007669"/>
    <property type="project" value="UniProtKB-KW"/>
</dbReference>
<sequence length="2764" mass="318689">MNPLLNEVQRIITEMRCDKPTTRNKAVEQLDQKLTSSKEALNGVLCKKQDLCWKAVFNATKEAIFKHSANLQEANEKPFKTLSDKCYLYGNTIDKIIEYNLEMGRSGSHFLSKSTIFNAFEEGIKQRIVVRHFGNHFINLLDRGIFLSSTYIENLKVSEYSCVLSYLFELNLNNDELLRSKILKCITKTLQLAQKRVQLHADLVDYLPMISNFAKTANTAERKQEIVRLYEIIVTELSVNYHHKLCVHMQEIVPKLCDFHNDDIFRDDIKNVFFNCITLSLRALYPKMNSHDFDTFRVPIDQTWQQTVLKLRTIVDMEIRKHSIGRGQSSVLNLFSDKFIQMAAIVVYIVNWHKELKSAASEPEETPSKRVRVDRLEEVIQLIDKQETKFNVIWFAIFAELMQFSGIINAANYQLALSTTVDILLIYGNGKNLRNVRLCLTSLLQKELELLKEESIPANFLSEQWTKIATFLIAETRPAADEIIEKQLILRSFIRYKKLNQASCSALLQSITTNEMLRRNECMETIRHIFINADQCGLKKSSNSLEPIIKWAYATEKSSATQMIHNIAAIDPKLLADTFAIGIINFLDGQQLQQLADIQAAITTTADNDNLQLLLYKYNKKLICLDEQFQSVLLQSNGLHKPTSSNAKNCLSQQNYELLMRMLNISTSSEHSITSLLRDLKCLHKLVCTIERLLHYKVFDADNFTNCPLIKRIGLFLSHIEFQYKSLQSELSSVDSCDLRDILQQQMLILDVFHANDTLLLYMERQPIEMLLEFIGVLLNQICATRSAVESSEQSTLVASCLHILGNLCANSSYNREAFRHIATNLKLRSKPQDVLLVVKMLCKCKTLWEECIVWLIERLKELFLHHFSNIEFISEIIDEIPTVVFFSCFNEHELDDMLSAIISLMRIALKKAYPAPLSVKIVRSIGLIAQRCPHILQMPNFDVICYSTTKFLTMPTIEVRLAAITTLTQLLNASFCVSIEEGGAMHKYADHLAFTKELYEQIDWKKLTFIGEDLVQNNHAVAIQALISFFAFSTYHQDSALQDLLPYCAHHKLTAFDFCDLRCQVPCYNRSMRQVFLPYTDSLVHKWMSNNWSPSKFPYFLCYDTKEDFVKGEINGIMAYMFIYGTPEDIQRLQKYLNANATMIILQAFLAVASSDSDESHCDEFRQRHENLTRNLQFFEMRPMTEELSAIALYRTIKLLSDKDELDRLFGGTALSIDQPKWFNISAKSLFKSMAQLVKSKKWSTDLRIQTISALMFEQPMMLIDLLGMLKSDCYQAVLPSHVVNSFFLYCTIADAVLDAIQNLESMRSPDAKLRDVHAAHFARDIWFFVCRFLLHSKCDQLHRSALKFLELMLPKDSFQNQDLAKLLIDCLKHVESEELQTMATKIIISYIEKYKAELQLQGLFDQADDGCDHLEELRHRFEPALPEISKQNFEDYIRAFLEPNSSERLHGLREYIAEHKEELQNNDELLFELVSRLIQMVRESPKYNQNMDALKCLAEIGPIKMKHISYYFLTDYESIQPLTAAMEQFVAVIMEALERHIFDFDVNTHKAVIQVAREVVNSRSAEHLIDSYPYLRIFYVGLNTSSFLNSFVNIPQINWLAMLKDTEHLDYEPWLCQFMGSVFKACRWPGFDEFACQSVDFASTCLQTFVKLVMANKDVHLASLCEMLNYFFENSANSTTGFYQDKRIIKRFLYMCECVRVVNNWTIPIDLGNVVKASNHCQAYFMSIMYLELWVSSLKPAESPLHSDSFQTYAKTAYKSIGCLDAIPGFLNPLSSRVDFLSLNNNLSEALLEADNQNESSTSKCLDIMNDNGMLTFANLYQRSCEDIPINYEILWRLCQWDDQTERTHHVDWSNNLELEYNKHHYLALMSINKREQENTLSAINNAYQCVQRILQDISIECLQSVYKYMTWLCTLQQTEDFYQIQFSQQLAPTQVDEIFNKWQTELNLTYGSFSCKEQILAHQITLFKQSGTRADRRIKQYYDQSPVDSYMLKCIQECKSAGKLNLATKYISTLRTTPDIKSPTKISVLLEDAQVNIKRGNHHVAKSLLQYVNKNQDFQFCPQRVTALRMHGEFLLDSNAESLSYAMEHKFNQSIKLLEHFKSCQSTLKQKFTGVFDWDTFDKFENQNLKANHEAMAKYADREYQRLHDYRHSQEYQTLVNIIKQNRQLAGTVTSREQPDRDRQIGAINLNRFAKLDEQELKRIDDNLTEHLCTALSHYIKYCELDSGFSSAAIYRIIALWFTNDQNQKMLDKIKEAITTVPSYKFICAVSQLAGRLNSKNASFHKILVDLLVRCGTDHPQQTFYKLYPFVYAHMDGTNSNTQRADIAKKIIGLCGKANVTALKASQQFEKMFPALINFANTYLTPGPNKRPDRKMVSNMLSKLNQLEMDRIHCPTMELAVQADRRYEIISVRRWSEEFTLCGGLNAPIKLQALCSDGKTRAQLIKGKDDLRQDAVMQQVFGVVNELLNSDSEFAERQLHLRTYKVTPLSTRSGIIEWCQNTIPVGTYLVGDGTGGAHKKYRPKDWNNRKCRELTAAGSKKPPAERLKIYKTICEHVKPVFHYFLLEKFLIPGEWFERRLAYTNSVAITSMVGYVLGLGDRHTQNILIDEQTAEVVHIDFGIAFEQGKIQLTPETVPFRLTRDFVAPMGICGTNGIFTKSCEATMHILRRYKSVLTTILEVLLYDPLFIWGVLSNGQQESNEESKNLLAQRALLLVKHKLEGREPGMLENSNVEAQVQRLINEATLPSNLAMLFHGWDPYL</sequence>
<evidence type="ECO:0000256" key="6">
    <source>
        <dbReference type="ARBA" id="ARBA00022763"/>
    </source>
</evidence>
<evidence type="ECO:0000256" key="10">
    <source>
        <dbReference type="ARBA" id="ARBA00023306"/>
    </source>
</evidence>
<reference evidence="17 18" key="1">
    <citation type="journal article" date="2019" name="J. Hered.">
        <title>An Improved Genome Assembly for Drosophila navojoa, the Basal Species in the mojavensis Cluster.</title>
        <authorList>
            <person name="Vanderlinde T."/>
            <person name="Dupim E.G."/>
            <person name="Nazario-Yepiz N.O."/>
            <person name="Carvalho A.B."/>
        </authorList>
    </citation>
    <scope>NUCLEOTIDE SEQUENCE [LARGE SCALE GENOMIC DNA]</scope>
    <source>
        <strain evidence="17">Navoj_Jal97</strain>
        <tissue evidence="17">Whole organism</tissue>
    </source>
</reference>
<evidence type="ECO:0000256" key="13">
    <source>
        <dbReference type="ARBA" id="ARBA00073111"/>
    </source>
</evidence>
<dbReference type="GO" id="GO:0005634">
    <property type="term" value="C:nucleus"/>
    <property type="evidence" value="ECO:0007669"/>
    <property type="project" value="UniProtKB-SubCell"/>
</dbReference>
<evidence type="ECO:0000256" key="12">
    <source>
        <dbReference type="ARBA" id="ARBA00048679"/>
    </source>
</evidence>
<evidence type="ECO:0000259" key="16">
    <source>
        <dbReference type="PROSITE" id="PS51190"/>
    </source>
</evidence>
<evidence type="ECO:0000256" key="9">
    <source>
        <dbReference type="ARBA" id="ARBA00023242"/>
    </source>
</evidence>
<evidence type="ECO:0000259" key="15">
    <source>
        <dbReference type="PROSITE" id="PS51189"/>
    </source>
</evidence>
<evidence type="ECO:0000256" key="2">
    <source>
        <dbReference type="ARBA" id="ARBA00012513"/>
    </source>
</evidence>
<dbReference type="InterPro" id="IPR036940">
    <property type="entry name" value="PI3/4_kinase_cat_sf"/>
</dbReference>
<name>A0A484B3C4_DRONA</name>
<dbReference type="PROSITE" id="PS51189">
    <property type="entry name" value="FAT"/>
    <property type="match status" value="1"/>
</dbReference>
<dbReference type="PROSITE" id="PS00915">
    <property type="entry name" value="PI3_4_KINASE_1"/>
    <property type="match status" value="1"/>
</dbReference>
<dbReference type="STRING" id="7232.A0A484B3C4"/>
<dbReference type="Pfam" id="PF00454">
    <property type="entry name" value="PI3_PI4_kinase"/>
    <property type="match status" value="1"/>
</dbReference>
<keyword evidence="18" id="KW-1185">Reference proteome</keyword>
<dbReference type="PROSITE" id="PS50290">
    <property type="entry name" value="PI3_4_KINASE_3"/>
    <property type="match status" value="1"/>
</dbReference>
<dbReference type="SUPFAM" id="SSF56112">
    <property type="entry name" value="Protein kinase-like (PK-like)"/>
    <property type="match status" value="1"/>
</dbReference>
<dbReference type="PROSITE" id="PS00916">
    <property type="entry name" value="PI3_4_KINASE_2"/>
    <property type="match status" value="1"/>
</dbReference>
<dbReference type="OrthoDB" id="381190at2759"/>
<dbReference type="InterPro" id="IPR044107">
    <property type="entry name" value="PIKKc_ATM"/>
</dbReference>
<dbReference type="EC" id="2.7.11.1" evidence="2"/>
<dbReference type="InterPro" id="IPR014009">
    <property type="entry name" value="PIK_FAT"/>
</dbReference>
<evidence type="ECO:0000313" key="18">
    <source>
        <dbReference type="Proteomes" id="UP000295192"/>
    </source>
</evidence>
<dbReference type="Gene3D" id="1.10.1070.11">
    <property type="entry name" value="Phosphatidylinositol 3-/4-kinase, catalytic domain"/>
    <property type="match status" value="1"/>
</dbReference>
<keyword evidence="8" id="KW-0067">ATP-binding</keyword>
<dbReference type="OMA" id="AYCRLDS"/>
<dbReference type="PROSITE" id="PS51190">
    <property type="entry name" value="FATC"/>
    <property type="match status" value="1"/>
</dbReference>
<evidence type="ECO:0000256" key="4">
    <source>
        <dbReference type="ARBA" id="ARBA00022679"/>
    </source>
</evidence>
<gene>
    <name evidence="17" type="ORF">AWZ03_010320</name>
</gene>
<accession>A0A484B3C4</accession>
<organism evidence="17 18">
    <name type="scientific">Drosophila navojoa</name>
    <name type="common">Fruit fly</name>
    <dbReference type="NCBI Taxonomy" id="7232"/>
    <lineage>
        <taxon>Eukaryota</taxon>
        <taxon>Metazoa</taxon>
        <taxon>Ecdysozoa</taxon>
        <taxon>Arthropoda</taxon>
        <taxon>Hexapoda</taxon>
        <taxon>Insecta</taxon>
        <taxon>Pterygota</taxon>
        <taxon>Neoptera</taxon>
        <taxon>Endopterygota</taxon>
        <taxon>Diptera</taxon>
        <taxon>Brachycera</taxon>
        <taxon>Muscomorpha</taxon>
        <taxon>Ephydroidea</taxon>
        <taxon>Drosophilidae</taxon>
        <taxon>Drosophila</taxon>
    </lineage>
</organism>
<dbReference type="Gene3D" id="3.30.1010.10">
    <property type="entry name" value="Phosphatidylinositol 3-kinase Catalytic Subunit, Chain A, domain 4"/>
    <property type="match status" value="1"/>
</dbReference>
<dbReference type="Pfam" id="PF23593">
    <property type="entry name" value="HEAT_ATR"/>
    <property type="match status" value="1"/>
</dbReference>
<evidence type="ECO:0000256" key="5">
    <source>
        <dbReference type="ARBA" id="ARBA00022741"/>
    </source>
</evidence>
<dbReference type="FunFam" id="3.30.1010.10:FF:000023">
    <property type="entry name" value="Serine/threonine-protein kinase ATM"/>
    <property type="match status" value="1"/>
</dbReference>
<dbReference type="InterPro" id="IPR016024">
    <property type="entry name" value="ARM-type_fold"/>
</dbReference>
<dbReference type="EMBL" id="LSRL02000166">
    <property type="protein sequence ID" value="TDG43263.1"/>
    <property type="molecule type" value="Genomic_DNA"/>
</dbReference>
<comment type="catalytic activity">
    <reaction evidence="11">
        <text>L-threonyl-[protein] + ATP = O-phospho-L-threonyl-[protein] + ADP + H(+)</text>
        <dbReference type="Rhea" id="RHEA:46608"/>
        <dbReference type="Rhea" id="RHEA-COMP:11060"/>
        <dbReference type="Rhea" id="RHEA-COMP:11605"/>
        <dbReference type="ChEBI" id="CHEBI:15378"/>
        <dbReference type="ChEBI" id="CHEBI:30013"/>
        <dbReference type="ChEBI" id="CHEBI:30616"/>
        <dbReference type="ChEBI" id="CHEBI:61977"/>
        <dbReference type="ChEBI" id="CHEBI:456216"/>
        <dbReference type="EC" id="2.7.11.1"/>
    </reaction>
</comment>
<dbReference type="InterPro" id="IPR038980">
    <property type="entry name" value="ATM_plant"/>
</dbReference>
<dbReference type="KEGG" id="dnv:108657349"/>
<dbReference type="PANTHER" id="PTHR37079:SF4">
    <property type="entry name" value="SERINE_THREONINE-PROTEIN KINASE ATM"/>
    <property type="match status" value="1"/>
</dbReference>
<evidence type="ECO:0000259" key="14">
    <source>
        <dbReference type="PROSITE" id="PS50290"/>
    </source>
</evidence>
<evidence type="ECO:0000256" key="3">
    <source>
        <dbReference type="ARBA" id="ARBA00022527"/>
    </source>
</evidence>
<evidence type="ECO:0000256" key="7">
    <source>
        <dbReference type="ARBA" id="ARBA00022777"/>
    </source>
</evidence>
<keyword evidence="10" id="KW-0131">Cell cycle</keyword>
<evidence type="ECO:0000256" key="11">
    <source>
        <dbReference type="ARBA" id="ARBA00047899"/>
    </source>
</evidence>
<comment type="catalytic activity">
    <reaction evidence="12">
        <text>L-seryl-[protein] + ATP = O-phospho-L-seryl-[protein] + ADP + H(+)</text>
        <dbReference type="Rhea" id="RHEA:17989"/>
        <dbReference type="Rhea" id="RHEA-COMP:9863"/>
        <dbReference type="Rhea" id="RHEA-COMP:11604"/>
        <dbReference type="ChEBI" id="CHEBI:15378"/>
        <dbReference type="ChEBI" id="CHEBI:29999"/>
        <dbReference type="ChEBI" id="CHEBI:30616"/>
        <dbReference type="ChEBI" id="CHEBI:83421"/>
        <dbReference type="ChEBI" id="CHEBI:456216"/>
        <dbReference type="EC" id="2.7.11.1"/>
    </reaction>
</comment>
<feature type="domain" description="PI3K/PI4K catalytic" evidence="14">
    <location>
        <begin position="2418"/>
        <end position="2748"/>
    </location>
</feature>
<dbReference type="PANTHER" id="PTHR37079">
    <property type="entry name" value="SERINE/THREONINE-PROTEIN KINASE ATM"/>
    <property type="match status" value="1"/>
</dbReference>
<dbReference type="Pfam" id="PF02260">
    <property type="entry name" value="FATC"/>
    <property type="match status" value="1"/>
</dbReference>
<dbReference type="CDD" id="cd05171">
    <property type="entry name" value="PIKKc_ATM"/>
    <property type="match status" value="1"/>
</dbReference>
<dbReference type="InterPro" id="IPR018936">
    <property type="entry name" value="PI3/4_kinase_CS"/>
</dbReference>
<feature type="domain" description="FAT" evidence="15">
    <location>
        <begin position="1715"/>
        <end position="2316"/>
    </location>
</feature>
<protein>
    <recommendedName>
        <fullName evidence="13">Serine/threonine-protein kinase ATM</fullName>
        <ecNumber evidence="2">2.7.11.1</ecNumber>
    </recommendedName>
</protein>
<keyword evidence="7" id="KW-0418">Kinase</keyword>
<keyword evidence="6" id="KW-0227">DNA damage</keyword>
<evidence type="ECO:0000313" key="17">
    <source>
        <dbReference type="EMBL" id="TDG43263.1"/>
    </source>
</evidence>
<dbReference type="InterPro" id="IPR000403">
    <property type="entry name" value="PI3/4_kinase_cat_dom"/>
</dbReference>
<dbReference type="SUPFAM" id="SSF48371">
    <property type="entry name" value="ARM repeat"/>
    <property type="match status" value="1"/>
</dbReference>
<feature type="domain" description="FATC" evidence="16">
    <location>
        <begin position="2732"/>
        <end position="2764"/>
    </location>
</feature>
<evidence type="ECO:0000256" key="8">
    <source>
        <dbReference type="ARBA" id="ARBA00022840"/>
    </source>
</evidence>
<dbReference type="InterPro" id="IPR057564">
    <property type="entry name" value="HEAT_ATR"/>
</dbReference>
<dbReference type="InterPro" id="IPR003152">
    <property type="entry name" value="FATC_dom"/>
</dbReference>
<comment type="caution">
    <text evidence="17">The sequence shown here is derived from an EMBL/GenBank/DDBJ whole genome shotgun (WGS) entry which is preliminary data.</text>
</comment>
<dbReference type="SMART" id="SM00146">
    <property type="entry name" value="PI3Kc"/>
    <property type="match status" value="1"/>
</dbReference>
<keyword evidence="9" id="KW-0539">Nucleus</keyword>
<comment type="subcellular location">
    <subcellularLocation>
        <location evidence="1">Nucleus</location>
    </subcellularLocation>
</comment>
<keyword evidence="3" id="KW-0723">Serine/threonine-protein kinase</keyword>
<dbReference type="GO" id="GO:0004674">
    <property type="term" value="F:protein serine/threonine kinase activity"/>
    <property type="evidence" value="ECO:0007669"/>
    <property type="project" value="UniProtKB-KW"/>
</dbReference>
<keyword evidence="5" id="KW-0547">Nucleotide-binding</keyword>